<proteinExistence type="inferred from homology"/>
<evidence type="ECO:0000256" key="1">
    <source>
        <dbReference type="HAMAP-Rule" id="MF_00775"/>
    </source>
</evidence>
<gene>
    <name evidence="2" type="ORF">DSM107003_11830</name>
</gene>
<organism evidence="2 3">
    <name type="scientific">Trichormus variabilis SAG 1403-4b</name>
    <dbReference type="NCBI Taxonomy" id="447716"/>
    <lineage>
        <taxon>Bacteria</taxon>
        <taxon>Bacillati</taxon>
        <taxon>Cyanobacteriota</taxon>
        <taxon>Cyanophyceae</taxon>
        <taxon>Nostocales</taxon>
        <taxon>Nostocaceae</taxon>
        <taxon>Trichormus</taxon>
    </lineage>
</organism>
<dbReference type="RefSeq" id="WP_127052845.1">
    <property type="nucleotide sequence ID" value="NZ_RSCM01000003.1"/>
</dbReference>
<evidence type="ECO:0000313" key="2">
    <source>
        <dbReference type="EMBL" id="RUS98095.1"/>
    </source>
</evidence>
<dbReference type="OrthoDB" id="572332at2"/>
<sequence length="158" mass="17554">MSELKTEFLFEIRIQIQPPMDVGQAPDGNRMIFIAQSGQFEGPKLRGEVIPMSGGDWARVRADGSGAIDVRLCLKTHDGAIILMTYGGRMVASPENFEYAVDYLKPDDPQGAEERYYLRTNPLFETGDERYAWLNNIVAIGKGRTGEGGVIHEIFAVN</sequence>
<comment type="caution">
    <text evidence="2">The sequence shown here is derived from an EMBL/GenBank/DDBJ whole genome shotgun (WGS) entry which is preliminary data.</text>
</comment>
<dbReference type="AlphaFoldDB" id="A0A433UW51"/>
<dbReference type="PANTHER" id="PTHR37315:SF1">
    <property type="entry name" value="UPF0311 PROTEIN BLR7842"/>
    <property type="match status" value="1"/>
</dbReference>
<evidence type="ECO:0000313" key="3">
    <source>
        <dbReference type="Proteomes" id="UP000276103"/>
    </source>
</evidence>
<comment type="similarity">
    <text evidence="1">Belongs to the UPF0311 family.</text>
</comment>
<dbReference type="Proteomes" id="UP000276103">
    <property type="component" value="Unassembled WGS sequence"/>
</dbReference>
<dbReference type="Gene3D" id="2.40.160.20">
    <property type="match status" value="1"/>
</dbReference>
<protein>
    <recommendedName>
        <fullName evidence="1">UPF0311 protein DSM107003_11830</fullName>
    </recommendedName>
</protein>
<dbReference type="Pfam" id="PF11578">
    <property type="entry name" value="DUF3237"/>
    <property type="match status" value="1"/>
</dbReference>
<dbReference type="PANTHER" id="PTHR37315">
    <property type="entry name" value="UPF0311 PROTEIN BLR7842"/>
    <property type="match status" value="1"/>
</dbReference>
<keyword evidence="3" id="KW-1185">Reference proteome</keyword>
<accession>A0A433UW51</accession>
<reference evidence="2 3" key="1">
    <citation type="journal article" date="2019" name="Genome Biol. Evol.">
        <title>Day and night: Metabolic profiles and evolutionary relationships of six axenic non-marine cyanobacteria.</title>
        <authorList>
            <person name="Will S.E."/>
            <person name="Henke P."/>
            <person name="Boedeker C."/>
            <person name="Huang S."/>
            <person name="Brinkmann H."/>
            <person name="Rohde M."/>
            <person name="Jarek M."/>
            <person name="Friedl T."/>
            <person name="Seufert S."/>
            <person name="Schumacher M."/>
            <person name="Overmann J."/>
            <person name="Neumann-Schaal M."/>
            <person name="Petersen J."/>
        </authorList>
    </citation>
    <scope>NUCLEOTIDE SEQUENCE [LARGE SCALE GENOMIC DNA]</scope>
    <source>
        <strain evidence="2 3">SAG 1403-4b</strain>
    </source>
</reference>
<dbReference type="HAMAP" id="MF_00775">
    <property type="entry name" value="UPF0311"/>
    <property type="match status" value="1"/>
</dbReference>
<dbReference type="InterPro" id="IPR020915">
    <property type="entry name" value="UPF0311"/>
</dbReference>
<dbReference type="EMBL" id="RSCM01000003">
    <property type="protein sequence ID" value="RUS98095.1"/>
    <property type="molecule type" value="Genomic_DNA"/>
</dbReference>
<name>A0A433UW51_ANAVA</name>